<dbReference type="InterPro" id="IPR021862">
    <property type="entry name" value="DUF3472"/>
</dbReference>
<name>A0AA89C4N9_PINIB</name>
<reference evidence="1" key="1">
    <citation type="submission" date="2019-08" db="EMBL/GenBank/DDBJ databases">
        <title>The improved chromosome-level genome for the pearl oyster Pinctada fucata martensii using PacBio sequencing and Hi-C.</title>
        <authorList>
            <person name="Zheng Z."/>
        </authorList>
    </citation>
    <scope>NUCLEOTIDE SEQUENCE</scope>
    <source>
        <strain evidence="1">ZZ-2019</strain>
        <tissue evidence="1">Adductor muscle</tissue>
    </source>
</reference>
<evidence type="ECO:0008006" key="3">
    <source>
        <dbReference type="Google" id="ProtNLM"/>
    </source>
</evidence>
<organism evidence="1 2">
    <name type="scientific">Pinctada imbricata</name>
    <name type="common">Atlantic pearl-oyster</name>
    <name type="synonym">Pinctada martensii</name>
    <dbReference type="NCBI Taxonomy" id="66713"/>
    <lineage>
        <taxon>Eukaryota</taxon>
        <taxon>Metazoa</taxon>
        <taxon>Spiralia</taxon>
        <taxon>Lophotrochozoa</taxon>
        <taxon>Mollusca</taxon>
        <taxon>Bivalvia</taxon>
        <taxon>Autobranchia</taxon>
        <taxon>Pteriomorphia</taxon>
        <taxon>Pterioida</taxon>
        <taxon>Pterioidea</taxon>
        <taxon>Pteriidae</taxon>
        <taxon>Pinctada</taxon>
    </lineage>
</organism>
<evidence type="ECO:0000313" key="2">
    <source>
        <dbReference type="Proteomes" id="UP001186944"/>
    </source>
</evidence>
<dbReference type="Proteomes" id="UP001186944">
    <property type="component" value="Unassembled WGS sequence"/>
</dbReference>
<accession>A0AA89C4N9</accession>
<sequence length="254" mass="29032">MDRRVDQCYPDAARSVHLWWRLPREVSSVTNEVCVTKSCPGTYFCIIGFNGGYSGIQELCDGSRKLIFSVWDNEKDEDPVEERRVKVLYHGEGVEVSRFGNEGTGGKTMMPYAWKDNEPVKFKVTAESDSSKEWTAYSCYVYNNQDQTWFHIATLKTLSQGKLIRGVYSFVEDFRRDKKSFHEHRRALFGDCCTMDQTGCPKNCEKVQFTADNTPADNINAGYCNVYGKYFLETGADTVNTHAKLNDTISKTFK</sequence>
<comment type="caution">
    <text evidence="1">The sequence shown here is derived from an EMBL/GenBank/DDBJ whole genome shotgun (WGS) entry which is preliminary data.</text>
</comment>
<keyword evidence="2" id="KW-1185">Reference proteome</keyword>
<protein>
    <recommendedName>
        <fullName evidence="3">DUF5077 domain-containing protein</fullName>
    </recommendedName>
</protein>
<proteinExistence type="predicted"/>
<dbReference type="AlphaFoldDB" id="A0AA89C4N9"/>
<dbReference type="EMBL" id="VSWD01000008">
    <property type="protein sequence ID" value="KAK3094682.1"/>
    <property type="molecule type" value="Genomic_DNA"/>
</dbReference>
<gene>
    <name evidence="1" type="ORF">FSP39_004865</name>
</gene>
<evidence type="ECO:0000313" key="1">
    <source>
        <dbReference type="EMBL" id="KAK3094682.1"/>
    </source>
</evidence>
<dbReference type="Pfam" id="PF11958">
    <property type="entry name" value="DUF3472"/>
    <property type="match status" value="1"/>
</dbReference>